<proteinExistence type="predicted"/>
<keyword evidence="2" id="KW-1185">Reference proteome</keyword>
<sequence>MKTFFSWSGNKSHQVAMAFSNWLPCVLQAVEPWVSSEDIDRGAIWLNEIFVQLKDTNFGVVFVTKENQEKPWLLFESGALSKGLTESRVCSGLIIPDTILGGTVATMT</sequence>
<evidence type="ECO:0000313" key="2">
    <source>
        <dbReference type="Proteomes" id="UP001630969"/>
    </source>
</evidence>
<dbReference type="EMBL" id="JBGXBU010000012">
    <property type="protein sequence ID" value="MFM4894924.1"/>
    <property type="molecule type" value="Genomic_DNA"/>
</dbReference>
<accession>A0ABW9GW29</accession>
<evidence type="ECO:0008006" key="3">
    <source>
        <dbReference type="Google" id="ProtNLM"/>
    </source>
</evidence>
<name>A0ABW9GW29_9GAMM</name>
<organism evidence="1 2">
    <name type="scientific">Aeromonas bivalvium</name>
    <dbReference type="NCBI Taxonomy" id="440079"/>
    <lineage>
        <taxon>Bacteria</taxon>
        <taxon>Pseudomonadati</taxon>
        <taxon>Pseudomonadota</taxon>
        <taxon>Gammaproteobacteria</taxon>
        <taxon>Aeromonadales</taxon>
        <taxon>Aeromonadaceae</taxon>
        <taxon>Aeromonas</taxon>
    </lineage>
</organism>
<dbReference type="GeneID" id="97222232"/>
<dbReference type="SUPFAM" id="SSF52200">
    <property type="entry name" value="Toll/Interleukin receptor TIR domain"/>
    <property type="match status" value="1"/>
</dbReference>
<gene>
    <name evidence="1" type="ORF">ACEUDJ_18950</name>
</gene>
<evidence type="ECO:0000313" key="1">
    <source>
        <dbReference type="EMBL" id="MFM4894924.1"/>
    </source>
</evidence>
<protein>
    <recommendedName>
        <fullName evidence="3">TIR domain-containing protein</fullName>
    </recommendedName>
</protein>
<reference evidence="1 2" key="1">
    <citation type="submission" date="2024-09" db="EMBL/GenBank/DDBJ databases">
        <title>Aeromonas strains Genome sequencing and assembly.</title>
        <authorList>
            <person name="Hu X."/>
            <person name="Tang B."/>
        </authorList>
    </citation>
    <scope>NUCLEOTIDE SEQUENCE [LARGE SCALE GENOMIC DNA]</scope>
    <source>
        <strain evidence="1 2">NB23SCDHY001</strain>
    </source>
</reference>
<dbReference type="InterPro" id="IPR035897">
    <property type="entry name" value="Toll_tir_struct_dom_sf"/>
</dbReference>
<dbReference type="Gene3D" id="3.40.50.10140">
    <property type="entry name" value="Toll/interleukin-1 receptor homology (TIR) domain"/>
    <property type="match status" value="1"/>
</dbReference>
<dbReference type="Proteomes" id="UP001630969">
    <property type="component" value="Unassembled WGS sequence"/>
</dbReference>
<dbReference type="RefSeq" id="WP_408791851.1">
    <property type="nucleotide sequence ID" value="NZ_JBGXBU010000012.1"/>
</dbReference>
<comment type="caution">
    <text evidence="1">The sequence shown here is derived from an EMBL/GenBank/DDBJ whole genome shotgun (WGS) entry which is preliminary data.</text>
</comment>